<dbReference type="GO" id="GO:0003864">
    <property type="term" value="F:3-methyl-2-oxobutanoate hydroxymethyltransferase activity"/>
    <property type="evidence" value="ECO:0007669"/>
    <property type="project" value="UniProtKB-EC"/>
</dbReference>
<dbReference type="EC" id="2.1.2.11" evidence="3"/>
<dbReference type="InterPro" id="IPR003700">
    <property type="entry name" value="Pantoate_hydroxy_MeTrfase"/>
</dbReference>
<dbReference type="PANTHER" id="PTHR20881:SF0">
    <property type="entry name" value="3-METHYL-2-OXOBUTANOATE HYDROXYMETHYLTRANSFERASE"/>
    <property type="match status" value="1"/>
</dbReference>
<protein>
    <recommendedName>
        <fullName evidence="3">3-methyl-2-oxobutanoate hydroxymethyltransferase</fullName>
        <ecNumber evidence="3">2.1.2.11</ecNumber>
    </recommendedName>
</protein>
<dbReference type="PIRSF" id="PIRSF000388">
    <property type="entry name" value="Pantoate_hydroxy_MeTrfase"/>
    <property type="match status" value="1"/>
</dbReference>
<comment type="subunit">
    <text evidence="2">Homodecamer; pentamer of dimers.</text>
</comment>
<organism evidence="6 7">
    <name type="scientific">Sinorhizobium chiapasense</name>
    <dbReference type="NCBI Taxonomy" id="501572"/>
    <lineage>
        <taxon>Bacteria</taxon>
        <taxon>Pseudomonadati</taxon>
        <taxon>Pseudomonadota</taxon>
        <taxon>Alphaproteobacteria</taxon>
        <taxon>Hyphomicrobiales</taxon>
        <taxon>Rhizobiaceae</taxon>
        <taxon>Sinorhizobium/Ensifer group</taxon>
        <taxon>Sinorhizobium</taxon>
    </lineage>
</organism>
<keyword evidence="4" id="KW-0566">Pantothenate biosynthesis</keyword>
<evidence type="ECO:0000256" key="5">
    <source>
        <dbReference type="ARBA" id="ARBA00022679"/>
    </source>
</evidence>
<dbReference type="InterPro" id="IPR040442">
    <property type="entry name" value="Pyrv_kinase-like_dom_sf"/>
</dbReference>
<dbReference type="RefSeq" id="WP_331376768.1">
    <property type="nucleotide sequence ID" value="NZ_CP133152.1"/>
</dbReference>
<keyword evidence="5 6" id="KW-0808">Transferase</keyword>
<dbReference type="InterPro" id="IPR015813">
    <property type="entry name" value="Pyrv/PenolPyrv_kinase-like_dom"/>
</dbReference>
<evidence type="ECO:0000313" key="6">
    <source>
        <dbReference type="EMBL" id="WVT07752.1"/>
    </source>
</evidence>
<comment type="similarity">
    <text evidence="1">Belongs to the PanB family.</text>
</comment>
<evidence type="ECO:0000313" key="7">
    <source>
        <dbReference type="Proteomes" id="UP001432360"/>
    </source>
</evidence>
<dbReference type="SUPFAM" id="SSF51621">
    <property type="entry name" value="Phosphoenolpyruvate/pyruvate domain"/>
    <property type="match status" value="1"/>
</dbReference>
<keyword evidence="6" id="KW-0614">Plasmid</keyword>
<sequence>MRHRRPTVADLLSMKGQRQLTMLRVVTLEEAEAAERAGIDLVSVPPALLGPEFREAAPSVFAFPGLEYGDHVTADDYIRAAFKALKAGGDAVYCAASLSTVRRMRDEGIPVCGHVGLIPSKATWTGGFRAVGKTAESALEVWRQVKALEEAGAFAAEIEVVPAEVATAISKRSSLLMLSMGAGAGCDAQYLFAEDVLGQNRGHYPRHAKVYRNFAAEYDRLQQERTAAFREYAEDVRSGAHPEKAHMVGIEPRELEEFLGKLDAQEETSFRAR</sequence>
<dbReference type="EMBL" id="CP133152">
    <property type="protein sequence ID" value="WVT07752.1"/>
    <property type="molecule type" value="Genomic_DNA"/>
</dbReference>
<reference evidence="6" key="1">
    <citation type="submission" date="2023-08" db="EMBL/GenBank/DDBJ databases">
        <title>Complete genome sequence of Sinorhizobium chiapanecum ITTG S70 isolated from Acaciella angustissima nodules in Chiapas-Mexico.</title>
        <authorList>
            <person name="Rincon-Rosales R."/>
            <person name="Rogel M.A."/>
            <person name="Rincon-Medina C.I."/>
            <person name="Guerrero G."/>
            <person name="Manzano-Gomez L.A."/>
            <person name="Lopez-Lopez A."/>
            <person name="Rincon Molina F.A."/>
            <person name="Martinez-Romero E."/>
        </authorList>
    </citation>
    <scope>NUCLEOTIDE SEQUENCE</scope>
    <source>
        <strain evidence="6">ITTG S70</strain>
        <plasmid evidence="6">pSchITTGS70d</plasmid>
    </source>
</reference>
<geneLocation type="plasmid" evidence="6 7">
    <name>pSchITTGS70d</name>
</geneLocation>
<evidence type="ECO:0000256" key="3">
    <source>
        <dbReference type="ARBA" id="ARBA00012618"/>
    </source>
</evidence>
<dbReference type="PANTHER" id="PTHR20881">
    <property type="entry name" value="3-METHYL-2-OXOBUTANOATE HYDROXYMETHYLTRANSFERASE"/>
    <property type="match status" value="1"/>
</dbReference>
<evidence type="ECO:0000256" key="1">
    <source>
        <dbReference type="ARBA" id="ARBA00008676"/>
    </source>
</evidence>
<accession>A0ABZ2BMV9</accession>
<evidence type="ECO:0000256" key="2">
    <source>
        <dbReference type="ARBA" id="ARBA00011424"/>
    </source>
</evidence>
<dbReference type="Gene3D" id="3.20.20.60">
    <property type="entry name" value="Phosphoenolpyruvate-binding domains"/>
    <property type="match status" value="1"/>
</dbReference>
<dbReference type="Proteomes" id="UP001432360">
    <property type="component" value="Plasmid pSchITTGS70d"/>
</dbReference>
<evidence type="ECO:0000256" key="4">
    <source>
        <dbReference type="ARBA" id="ARBA00022655"/>
    </source>
</evidence>
<keyword evidence="7" id="KW-1185">Reference proteome</keyword>
<dbReference type="Pfam" id="PF02548">
    <property type="entry name" value="Pantoate_transf"/>
    <property type="match status" value="1"/>
</dbReference>
<gene>
    <name evidence="6" type="ORF">RB548_26655</name>
</gene>
<name>A0ABZ2BMV9_9HYPH</name>
<proteinExistence type="inferred from homology"/>